<keyword evidence="1" id="KW-0863">Zinc-finger</keyword>
<keyword evidence="5" id="KW-1185">Reference proteome</keyword>
<sequence>MKEHKESDPSHFHCERCDLDFESSEQLTAHKLKSMHPYLTSLKNGYQDPRCPHIICELCFMEFHSYSGLKAHCVRMHKPDPNLECPARRRGCRQKFPKTADLVAHLECGRCPFISSSDFMDSVRTKAISNLITGFPQHDFASLKKNRLSATSSNTTKGPTPVADAHVRKQNQASAQDELYNTMLHTEWFYPKSMGYNGQLFYHHGL</sequence>
<name>A0A6A7BUQ1_9PEZI</name>
<dbReference type="SMART" id="SM00355">
    <property type="entry name" value="ZnF_C2H2"/>
    <property type="match status" value="2"/>
</dbReference>
<dbReference type="EMBL" id="MU006004">
    <property type="protein sequence ID" value="KAF2858697.1"/>
    <property type="molecule type" value="Genomic_DNA"/>
</dbReference>
<evidence type="ECO:0000256" key="2">
    <source>
        <dbReference type="SAM" id="MobiDB-lite"/>
    </source>
</evidence>
<feature type="compositionally biased region" description="Polar residues" evidence="2">
    <location>
        <begin position="148"/>
        <end position="158"/>
    </location>
</feature>
<dbReference type="InterPro" id="IPR013087">
    <property type="entry name" value="Znf_C2H2_type"/>
</dbReference>
<evidence type="ECO:0000256" key="1">
    <source>
        <dbReference type="PROSITE-ProRule" id="PRU00042"/>
    </source>
</evidence>
<dbReference type="Proteomes" id="UP000799421">
    <property type="component" value="Unassembled WGS sequence"/>
</dbReference>
<dbReference type="OrthoDB" id="8117402at2759"/>
<protein>
    <recommendedName>
        <fullName evidence="3">C2H2-type domain-containing protein</fullName>
    </recommendedName>
</protein>
<feature type="region of interest" description="Disordered" evidence="2">
    <location>
        <begin position="147"/>
        <end position="171"/>
    </location>
</feature>
<keyword evidence="1" id="KW-0862">Zinc</keyword>
<dbReference type="Pfam" id="PF24666">
    <property type="entry name" value="zf-C2H2_fungi_2"/>
    <property type="match status" value="1"/>
</dbReference>
<dbReference type="PROSITE" id="PS50157">
    <property type="entry name" value="ZINC_FINGER_C2H2_2"/>
    <property type="match status" value="1"/>
</dbReference>
<proteinExistence type="predicted"/>
<evidence type="ECO:0000313" key="5">
    <source>
        <dbReference type="Proteomes" id="UP000799421"/>
    </source>
</evidence>
<feature type="domain" description="C2H2-type" evidence="3">
    <location>
        <begin position="12"/>
        <end position="36"/>
    </location>
</feature>
<keyword evidence="1" id="KW-0479">Metal-binding</keyword>
<gene>
    <name evidence="4" type="ORF">K470DRAFT_296185</name>
</gene>
<reference evidence="4" key="1">
    <citation type="journal article" date="2020" name="Stud. Mycol.">
        <title>101 Dothideomycetes genomes: a test case for predicting lifestyles and emergence of pathogens.</title>
        <authorList>
            <person name="Haridas S."/>
            <person name="Albert R."/>
            <person name="Binder M."/>
            <person name="Bloem J."/>
            <person name="Labutti K."/>
            <person name="Salamov A."/>
            <person name="Andreopoulos B."/>
            <person name="Baker S."/>
            <person name="Barry K."/>
            <person name="Bills G."/>
            <person name="Bluhm B."/>
            <person name="Cannon C."/>
            <person name="Castanera R."/>
            <person name="Culley D."/>
            <person name="Daum C."/>
            <person name="Ezra D."/>
            <person name="Gonzalez J."/>
            <person name="Henrissat B."/>
            <person name="Kuo A."/>
            <person name="Liang C."/>
            <person name="Lipzen A."/>
            <person name="Lutzoni F."/>
            <person name="Magnuson J."/>
            <person name="Mondo S."/>
            <person name="Nolan M."/>
            <person name="Ohm R."/>
            <person name="Pangilinan J."/>
            <person name="Park H.-J."/>
            <person name="Ramirez L."/>
            <person name="Alfaro M."/>
            <person name="Sun H."/>
            <person name="Tritt A."/>
            <person name="Yoshinaga Y."/>
            <person name="Zwiers L.-H."/>
            <person name="Turgeon B."/>
            <person name="Goodwin S."/>
            <person name="Spatafora J."/>
            <person name="Crous P."/>
            <person name="Grigoriev I."/>
        </authorList>
    </citation>
    <scope>NUCLEOTIDE SEQUENCE</scope>
    <source>
        <strain evidence="4">CBS 480.64</strain>
    </source>
</reference>
<dbReference type="GO" id="GO:0008270">
    <property type="term" value="F:zinc ion binding"/>
    <property type="evidence" value="ECO:0007669"/>
    <property type="project" value="UniProtKB-KW"/>
</dbReference>
<accession>A0A6A7BUQ1</accession>
<dbReference type="PROSITE" id="PS00028">
    <property type="entry name" value="ZINC_FINGER_C2H2_1"/>
    <property type="match status" value="2"/>
</dbReference>
<evidence type="ECO:0000259" key="3">
    <source>
        <dbReference type="PROSITE" id="PS50157"/>
    </source>
</evidence>
<evidence type="ECO:0000313" key="4">
    <source>
        <dbReference type="EMBL" id="KAF2858697.1"/>
    </source>
</evidence>
<dbReference type="AlphaFoldDB" id="A0A6A7BUQ1"/>
<organism evidence="4 5">
    <name type="scientific">Piedraia hortae CBS 480.64</name>
    <dbReference type="NCBI Taxonomy" id="1314780"/>
    <lineage>
        <taxon>Eukaryota</taxon>
        <taxon>Fungi</taxon>
        <taxon>Dikarya</taxon>
        <taxon>Ascomycota</taxon>
        <taxon>Pezizomycotina</taxon>
        <taxon>Dothideomycetes</taxon>
        <taxon>Dothideomycetidae</taxon>
        <taxon>Capnodiales</taxon>
        <taxon>Piedraiaceae</taxon>
        <taxon>Piedraia</taxon>
    </lineage>
</organism>